<comment type="caution">
    <text evidence="2">The sequence shown here is derived from an EMBL/GenBank/DDBJ whole genome shotgun (WGS) entry which is preliminary data.</text>
</comment>
<dbReference type="PROSITE" id="PS51421">
    <property type="entry name" value="RAS"/>
    <property type="match status" value="1"/>
</dbReference>
<dbReference type="SMART" id="SM00175">
    <property type="entry name" value="RAB"/>
    <property type="match status" value="1"/>
</dbReference>
<protein>
    <recommendedName>
        <fullName evidence="4">Small GTP-binding protein</fullName>
    </recommendedName>
</protein>
<dbReference type="InterPro" id="IPR005225">
    <property type="entry name" value="Small_GTP-bd"/>
</dbReference>
<dbReference type="SMART" id="SM00174">
    <property type="entry name" value="RHO"/>
    <property type="match status" value="1"/>
</dbReference>
<sequence length="196" mass="21940">MPILEFKVVIIGSVAVGKTSITNRIQYNQFEEEYQATIGAGYTPYKTSFNGKDVELQIWDTAGMERYKSLGPIYYRDAVAAIIVYDQTDQESANAIKTWYEAFRSTVKTQAVIIIVGNKDDLDNKIVANEPIKKWAEENGFGFLLTSAKTGSNITELFRELVKRLVESQKTEMIVPDTNSVHVKDSESSKSPSSCC</sequence>
<dbReference type="PANTHER" id="PTHR47978">
    <property type="match status" value="1"/>
</dbReference>
<evidence type="ECO:0000313" key="2">
    <source>
        <dbReference type="EMBL" id="KAK8882106.1"/>
    </source>
</evidence>
<keyword evidence="3" id="KW-1185">Reference proteome</keyword>
<dbReference type="InterPro" id="IPR027417">
    <property type="entry name" value="P-loop_NTPase"/>
</dbReference>
<dbReference type="Pfam" id="PF00071">
    <property type="entry name" value="Ras"/>
    <property type="match status" value="1"/>
</dbReference>
<dbReference type="SUPFAM" id="SSF52540">
    <property type="entry name" value="P-loop containing nucleoside triphosphate hydrolases"/>
    <property type="match status" value="1"/>
</dbReference>
<dbReference type="PRINTS" id="PR00449">
    <property type="entry name" value="RASTRNSFRMNG"/>
</dbReference>
<dbReference type="InterPro" id="IPR001806">
    <property type="entry name" value="Small_GTPase"/>
</dbReference>
<evidence type="ECO:0000313" key="3">
    <source>
        <dbReference type="Proteomes" id="UP001470230"/>
    </source>
</evidence>
<dbReference type="Gene3D" id="3.40.50.300">
    <property type="entry name" value="P-loop containing nucleotide triphosphate hydrolases"/>
    <property type="match status" value="1"/>
</dbReference>
<reference evidence="2 3" key="1">
    <citation type="submission" date="2024-04" db="EMBL/GenBank/DDBJ databases">
        <title>Tritrichomonas musculus Genome.</title>
        <authorList>
            <person name="Alves-Ferreira E."/>
            <person name="Grigg M."/>
            <person name="Lorenzi H."/>
            <person name="Galac M."/>
        </authorList>
    </citation>
    <scope>NUCLEOTIDE SEQUENCE [LARGE SCALE GENOMIC DNA]</scope>
    <source>
        <strain evidence="2 3">EAF2021</strain>
    </source>
</reference>
<dbReference type="CDD" id="cd00154">
    <property type="entry name" value="Rab"/>
    <property type="match status" value="1"/>
</dbReference>
<organism evidence="2 3">
    <name type="scientific">Tritrichomonas musculus</name>
    <dbReference type="NCBI Taxonomy" id="1915356"/>
    <lineage>
        <taxon>Eukaryota</taxon>
        <taxon>Metamonada</taxon>
        <taxon>Parabasalia</taxon>
        <taxon>Tritrichomonadida</taxon>
        <taxon>Tritrichomonadidae</taxon>
        <taxon>Tritrichomonas</taxon>
    </lineage>
</organism>
<proteinExistence type="predicted"/>
<accession>A0ABR2JTL2</accession>
<name>A0ABR2JTL2_9EUKA</name>
<dbReference type="Proteomes" id="UP001470230">
    <property type="component" value="Unassembled WGS sequence"/>
</dbReference>
<dbReference type="NCBIfam" id="TIGR00231">
    <property type="entry name" value="small_GTP"/>
    <property type="match status" value="1"/>
</dbReference>
<evidence type="ECO:0000256" key="1">
    <source>
        <dbReference type="ARBA" id="ARBA00022741"/>
    </source>
</evidence>
<keyword evidence="1" id="KW-0547">Nucleotide-binding</keyword>
<dbReference type="SMART" id="SM00173">
    <property type="entry name" value="RAS"/>
    <property type="match status" value="1"/>
</dbReference>
<dbReference type="PROSITE" id="PS51419">
    <property type="entry name" value="RAB"/>
    <property type="match status" value="1"/>
</dbReference>
<evidence type="ECO:0008006" key="4">
    <source>
        <dbReference type="Google" id="ProtNLM"/>
    </source>
</evidence>
<dbReference type="EMBL" id="JAPFFF010000009">
    <property type="protein sequence ID" value="KAK8882106.1"/>
    <property type="molecule type" value="Genomic_DNA"/>
</dbReference>
<dbReference type="SMART" id="SM00176">
    <property type="entry name" value="RAN"/>
    <property type="match status" value="1"/>
</dbReference>
<gene>
    <name evidence="2" type="ORF">M9Y10_044746</name>
</gene>